<sequence>MHLNLSHLLVDHAQIVIRQLQFNRAKILLQPMLFGRARDRHNPRFLRQQPCECYLRRRGAFALRDGFHHIDQRQVGLTRLSRKTGDKVAEVAGFKLGVLIDLPREEACAKWTKRNEANTQFLQCAKEFLFRASPEQRIFALHRRHWLHRMCPANSLHARFG</sequence>
<comment type="caution">
    <text evidence="1">The sequence shown here is derived from an EMBL/GenBank/DDBJ whole genome shotgun (WGS) entry which is preliminary data.</text>
</comment>
<dbReference type="AlphaFoldDB" id="A0A2V0Q5J1"/>
<proteinExistence type="predicted"/>
<protein>
    <submittedName>
        <fullName evidence="1">Permease of the drug/metabolite transporter superfamily</fullName>
    </submittedName>
</protein>
<dbReference type="Proteomes" id="UP000247480">
    <property type="component" value="Unassembled WGS sequence"/>
</dbReference>
<gene>
    <name evidence="1" type="ORF">KPSA1_01337</name>
</gene>
<name>A0A2V0Q5J1_PSESF</name>
<evidence type="ECO:0000313" key="1">
    <source>
        <dbReference type="EMBL" id="GBH07973.1"/>
    </source>
</evidence>
<dbReference type="EMBL" id="BGJZ01000064">
    <property type="protein sequence ID" value="GBH07973.1"/>
    <property type="molecule type" value="Genomic_DNA"/>
</dbReference>
<accession>A0A2V0Q5J1</accession>
<organism evidence="1 2">
    <name type="scientific">Pseudomonas syringae pv. actinidiae</name>
    <dbReference type="NCBI Taxonomy" id="103796"/>
    <lineage>
        <taxon>Bacteria</taxon>
        <taxon>Pseudomonadati</taxon>
        <taxon>Pseudomonadota</taxon>
        <taxon>Gammaproteobacteria</taxon>
        <taxon>Pseudomonadales</taxon>
        <taxon>Pseudomonadaceae</taxon>
        <taxon>Pseudomonas</taxon>
        <taxon>Pseudomonas syringae</taxon>
    </lineage>
</organism>
<evidence type="ECO:0000313" key="2">
    <source>
        <dbReference type="Proteomes" id="UP000247480"/>
    </source>
</evidence>
<reference evidence="1 2" key="1">
    <citation type="submission" date="2018-04" db="EMBL/GenBank/DDBJ databases">
        <title>Draft genome sequence of Pseudomonas syringae pv. actinidiae biovar 1 strains isolated from kiwifruit in Kagawa prefecture.</title>
        <authorList>
            <person name="Tabuchi M."/>
            <person name="Saito M."/>
            <person name="Fujiwara S."/>
            <person name="Sasa N."/>
            <person name="Akimitsu K."/>
            <person name="Gomi K."/>
            <person name="Konishi-Sugita S."/>
            <person name="Hamano K."/>
            <person name="Kataoka I."/>
        </authorList>
    </citation>
    <scope>NUCLEOTIDE SEQUENCE [LARGE SCALE GENOMIC DNA]</scope>
    <source>
        <strain evidence="1 2">MAFF212206</strain>
    </source>
</reference>